<organism evidence="3 4">
    <name type="scientific">Cinnamomum micranthum f. kanehirae</name>
    <dbReference type="NCBI Taxonomy" id="337451"/>
    <lineage>
        <taxon>Eukaryota</taxon>
        <taxon>Viridiplantae</taxon>
        <taxon>Streptophyta</taxon>
        <taxon>Embryophyta</taxon>
        <taxon>Tracheophyta</taxon>
        <taxon>Spermatophyta</taxon>
        <taxon>Magnoliopsida</taxon>
        <taxon>Magnoliidae</taxon>
        <taxon>Laurales</taxon>
        <taxon>Lauraceae</taxon>
        <taxon>Cinnamomum</taxon>
    </lineage>
</organism>
<dbReference type="PANTHER" id="PTHR38394:SF1">
    <property type="entry name" value="NEUROFILAMENT LIGHT PROTEIN"/>
    <property type="match status" value="1"/>
</dbReference>
<sequence>MASWREKEGEEDFGSLFEGMVLIDPFNSHDHTTATTSVAVAAEEEERERGGGENDDDDDDEDGSIAPPHPSADSQQQQQRQQQQSEPLDENLFSDLTLAQALSSDPPDHNNLPLPLPKKNTTTPHRPTTTTSSSTATSSSSSRKKRRGGFRIGYARDTPESPDTKLPHPPSPSNNNMDNDDCDGGDAAAIKIHASTTTPSLPDSISDQIPSLYAPHESPPPIPVSSSSPDIGIPSENKSTAQGDTSTSTDLPLKKIPLDSDTANDATDIDLQIKPSQQEEEEEQDDPSCSIEEKLDTARRHISQKLERIRETASSLSTARKESVRRRRKASEDVNSASLGYKDMEKELEEACEAEDFERAERLSENLAAADKDKEAFIRALREAEAECTSVESKMREVLELQITTEEEGASMLEAFARDAADGADLILRNAEKFSSKGMEEWLSSTEALEIKKMELDIESHLINEARSGLKDSIEILIEDDRKEKELLIEKRDALTDELDKLLVLVRLKEAEIAENNYKIEEVEKKIANVMSEFQPAQSSIDLKYDGLQRVCSQIEFESEALSLKKKEVDDFTSEMERKRSKLRELASVCANEAKACQELASLRKCLASSVLKSMQDKANLAKTEERILEDVKMLRQLVSASRASLQIQINDESGNVELSSTRARIQQEVASFKQRIGFIDKRGPELEAEKKVAAAARNFKEAGRIAAEAKALGTEKEELRDKMEVAIFELDKVETEIKDTVNKLQESERLISSKEKEAAIAGCERLQLVATAAMAERTAALEMGDLEEADILLAEAEAANLEATKLQQAFEFEMEEIGRKANNFISMALIANLAGKELAEMAASIRANAV</sequence>
<comment type="caution">
    <text evidence="3">The sequence shown here is derived from an EMBL/GenBank/DDBJ whole genome shotgun (WGS) entry which is preliminary data.</text>
</comment>
<keyword evidence="4" id="KW-1185">Reference proteome</keyword>
<feature type="region of interest" description="Disordered" evidence="2">
    <location>
        <begin position="26"/>
        <end position="294"/>
    </location>
</feature>
<dbReference type="AlphaFoldDB" id="A0A3S3N071"/>
<evidence type="ECO:0000313" key="3">
    <source>
        <dbReference type="EMBL" id="RWR78341.1"/>
    </source>
</evidence>
<feature type="compositionally biased region" description="Low complexity" evidence="2">
    <location>
        <begin position="109"/>
        <end position="141"/>
    </location>
</feature>
<feature type="compositionally biased region" description="Low complexity" evidence="2">
    <location>
        <begin position="75"/>
        <end position="84"/>
    </location>
</feature>
<evidence type="ECO:0000313" key="4">
    <source>
        <dbReference type="Proteomes" id="UP000283530"/>
    </source>
</evidence>
<feature type="compositionally biased region" description="Basic and acidic residues" evidence="2">
    <location>
        <begin position="157"/>
        <end position="166"/>
    </location>
</feature>
<feature type="coiled-coil region" evidence="1">
    <location>
        <begin position="341"/>
        <end position="401"/>
    </location>
</feature>
<feature type="compositionally biased region" description="Polar residues" evidence="2">
    <location>
        <begin position="236"/>
        <end position="250"/>
    </location>
</feature>
<dbReference type="PANTHER" id="PTHR38394">
    <property type="entry name" value="NEUROFILAMENT LIGHT PROTEIN"/>
    <property type="match status" value="1"/>
</dbReference>
<name>A0A3S3N071_9MAGN</name>
<dbReference type="EMBL" id="QPKB01000002">
    <property type="protein sequence ID" value="RWR78341.1"/>
    <property type="molecule type" value="Genomic_DNA"/>
</dbReference>
<dbReference type="STRING" id="337451.A0A3S3N071"/>
<feature type="compositionally biased region" description="Acidic residues" evidence="2">
    <location>
        <begin position="53"/>
        <end position="63"/>
    </location>
</feature>
<feature type="compositionally biased region" description="Polar residues" evidence="2">
    <location>
        <begin position="194"/>
        <end position="209"/>
    </location>
</feature>
<feature type="compositionally biased region" description="Low complexity" evidence="2">
    <location>
        <begin position="224"/>
        <end position="235"/>
    </location>
</feature>
<dbReference type="Proteomes" id="UP000283530">
    <property type="component" value="Unassembled WGS sequence"/>
</dbReference>
<feature type="coiled-coil region" evidence="1">
    <location>
        <begin position="478"/>
        <end position="533"/>
    </location>
</feature>
<gene>
    <name evidence="3" type="ORF">CKAN_00686700</name>
</gene>
<accession>A0A3S3N071</accession>
<keyword evidence="1" id="KW-0175">Coiled coil</keyword>
<evidence type="ECO:0000256" key="1">
    <source>
        <dbReference type="SAM" id="Coils"/>
    </source>
</evidence>
<proteinExistence type="predicted"/>
<protein>
    <submittedName>
        <fullName evidence="3">Restin</fullName>
    </submittedName>
</protein>
<reference evidence="3 4" key="1">
    <citation type="journal article" date="2019" name="Nat. Plants">
        <title>Stout camphor tree genome fills gaps in understanding of flowering plant genome evolution.</title>
        <authorList>
            <person name="Chaw S.M."/>
            <person name="Liu Y.C."/>
            <person name="Wu Y.W."/>
            <person name="Wang H.Y."/>
            <person name="Lin C.I."/>
            <person name="Wu C.S."/>
            <person name="Ke H.M."/>
            <person name="Chang L.Y."/>
            <person name="Hsu C.Y."/>
            <person name="Yang H.T."/>
            <person name="Sudianto E."/>
            <person name="Hsu M.H."/>
            <person name="Wu K.P."/>
            <person name="Wang L.N."/>
            <person name="Leebens-Mack J.H."/>
            <person name="Tsai I.J."/>
        </authorList>
    </citation>
    <scope>NUCLEOTIDE SEQUENCE [LARGE SCALE GENOMIC DNA]</scope>
    <source>
        <strain evidence="4">cv. Chaw 1501</strain>
        <tissue evidence="3">Young leaves</tissue>
    </source>
</reference>
<feature type="coiled-coil region" evidence="1">
    <location>
        <begin position="717"/>
        <end position="758"/>
    </location>
</feature>
<dbReference type="OrthoDB" id="1301563at2759"/>
<feature type="region of interest" description="Disordered" evidence="2">
    <location>
        <begin position="310"/>
        <end position="335"/>
    </location>
</feature>
<evidence type="ECO:0000256" key="2">
    <source>
        <dbReference type="SAM" id="MobiDB-lite"/>
    </source>
</evidence>